<comment type="caution">
    <text evidence="1">The sequence shown here is derived from an EMBL/GenBank/DDBJ whole genome shotgun (WGS) entry which is preliminary data.</text>
</comment>
<dbReference type="Proteomes" id="UP001058974">
    <property type="component" value="Chromosome 5"/>
</dbReference>
<name>A0A9D4WN04_PEA</name>
<dbReference type="AlphaFoldDB" id="A0A9D4WN04"/>
<dbReference type="EMBL" id="JAMSHJ010000005">
    <property type="protein sequence ID" value="KAI5405266.1"/>
    <property type="molecule type" value="Genomic_DNA"/>
</dbReference>
<keyword evidence="2" id="KW-1185">Reference proteome</keyword>
<proteinExistence type="predicted"/>
<evidence type="ECO:0008006" key="3">
    <source>
        <dbReference type="Google" id="ProtNLM"/>
    </source>
</evidence>
<reference evidence="1 2" key="1">
    <citation type="journal article" date="2022" name="Nat. Genet.">
        <title>Improved pea reference genome and pan-genome highlight genomic features and evolutionary characteristics.</title>
        <authorList>
            <person name="Yang T."/>
            <person name="Liu R."/>
            <person name="Luo Y."/>
            <person name="Hu S."/>
            <person name="Wang D."/>
            <person name="Wang C."/>
            <person name="Pandey M.K."/>
            <person name="Ge S."/>
            <person name="Xu Q."/>
            <person name="Li N."/>
            <person name="Li G."/>
            <person name="Huang Y."/>
            <person name="Saxena R.K."/>
            <person name="Ji Y."/>
            <person name="Li M."/>
            <person name="Yan X."/>
            <person name="He Y."/>
            <person name="Liu Y."/>
            <person name="Wang X."/>
            <person name="Xiang C."/>
            <person name="Varshney R.K."/>
            <person name="Ding H."/>
            <person name="Gao S."/>
            <person name="Zong X."/>
        </authorList>
    </citation>
    <scope>NUCLEOTIDE SEQUENCE [LARGE SCALE GENOMIC DNA]</scope>
    <source>
        <strain evidence="1 2">cv. Zhongwan 6</strain>
    </source>
</reference>
<gene>
    <name evidence="1" type="ORF">KIW84_052159</name>
</gene>
<accession>A0A9D4WN04</accession>
<sequence length="156" mass="16706">MDFNCTSYIGEAARRKKDAEDLAARAAILSILDNSDSGIMLVQMIKAKAMLFNSVQLKTLLPTCDNAIVSPIEKTALSCELVQGLKDENKGIADPAGNDNINKGIADPAGNDNINKGIADPADEILTSLREDDEIDSAHNLPKQVAFVFPSTFPVC</sequence>
<protein>
    <recommendedName>
        <fullName evidence="3">DRBM domain-containing protein</fullName>
    </recommendedName>
</protein>
<evidence type="ECO:0000313" key="2">
    <source>
        <dbReference type="Proteomes" id="UP001058974"/>
    </source>
</evidence>
<dbReference type="Gramene" id="Psat05G0215900-T1">
    <property type="protein sequence ID" value="KAI5405266.1"/>
    <property type="gene ID" value="KIW84_052159"/>
</dbReference>
<organism evidence="1 2">
    <name type="scientific">Pisum sativum</name>
    <name type="common">Garden pea</name>
    <name type="synonym">Lathyrus oleraceus</name>
    <dbReference type="NCBI Taxonomy" id="3888"/>
    <lineage>
        <taxon>Eukaryota</taxon>
        <taxon>Viridiplantae</taxon>
        <taxon>Streptophyta</taxon>
        <taxon>Embryophyta</taxon>
        <taxon>Tracheophyta</taxon>
        <taxon>Spermatophyta</taxon>
        <taxon>Magnoliopsida</taxon>
        <taxon>eudicotyledons</taxon>
        <taxon>Gunneridae</taxon>
        <taxon>Pentapetalae</taxon>
        <taxon>rosids</taxon>
        <taxon>fabids</taxon>
        <taxon>Fabales</taxon>
        <taxon>Fabaceae</taxon>
        <taxon>Papilionoideae</taxon>
        <taxon>50 kb inversion clade</taxon>
        <taxon>NPAAA clade</taxon>
        <taxon>Hologalegina</taxon>
        <taxon>IRL clade</taxon>
        <taxon>Fabeae</taxon>
        <taxon>Lathyrus</taxon>
    </lineage>
</organism>
<evidence type="ECO:0000313" key="1">
    <source>
        <dbReference type="EMBL" id="KAI5405266.1"/>
    </source>
</evidence>